<protein>
    <submittedName>
        <fullName evidence="2">Uncharacterized protein</fullName>
    </submittedName>
</protein>
<dbReference type="RefSeq" id="WP_147433354.1">
    <property type="nucleotide sequence ID" value="NZ_BMZU01000001.1"/>
</dbReference>
<sequence length="190" mass="20900">MSQPPKGRHSSDSPPALQKVKSPMLREPTHVFYSRVEGSWVHWVGIGLVVVVVFLLVLLFMPGIHVLSLTTRLLMGLAMVSLLSVLMIPFTSTLTIKIVIDRDALRVRSTFGWPLITIRREKITTVEVVDYDTWNGFGRLGLVWGFGGRSGLVLFDGPAIEVNQTNGKCFVLSVRDAEAAAEALATVAKK</sequence>
<proteinExistence type="predicted"/>
<evidence type="ECO:0000256" key="1">
    <source>
        <dbReference type="SAM" id="Phobius"/>
    </source>
</evidence>
<dbReference type="Proteomes" id="UP000231742">
    <property type="component" value="Unassembled WGS sequence"/>
</dbReference>
<comment type="caution">
    <text evidence="2">The sequence shown here is derived from an EMBL/GenBank/DDBJ whole genome shotgun (WGS) entry which is preliminary data.</text>
</comment>
<accession>A0A2M9D8Z5</accession>
<evidence type="ECO:0000313" key="2">
    <source>
        <dbReference type="EMBL" id="PJJ82108.1"/>
    </source>
</evidence>
<name>A0A2M9D8Z5_9MICO</name>
<feature type="transmembrane region" description="Helical" evidence="1">
    <location>
        <begin position="73"/>
        <end position="100"/>
    </location>
</feature>
<keyword evidence="1" id="KW-1133">Transmembrane helix</keyword>
<gene>
    <name evidence="2" type="ORF">CLV85_1298</name>
</gene>
<keyword evidence="3" id="KW-1185">Reference proteome</keyword>
<dbReference type="AlphaFoldDB" id="A0A2M9D8Z5"/>
<keyword evidence="1" id="KW-0472">Membrane</keyword>
<feature type="transmembrane region" description="Helical" evidence="1">
    <location>
        <begin position="40"/>
        <end position="61"/>
    </location>
</feature>
<organism evidence="2 3">
    <name type="scientific">Salinibacterium amurskyense</name>
    <dbReference type="NCBI Taxonomy" id="205941"/>
    <lineage>
        <taxon>Bacteria</taxon>
        <taxon>Bacillati</taxon>
        <taxon>Actinomycetota</taxon>
        <taxon>Actinomycetes</taxon>
        <taxon>Micrococcales</taxon>
        <taxon>Microbacteriaceae</taxon>
        <taxon>Salinibacterium</taxon>
    </lineage>
</organism>
<reference evidence="2 3" key="1">
    <citation type="submission" date="2017-11" db="EMBL/GenBank/DDBJ databases">
        <title>Genomic Encyclopedia of Archaeal and Bacterial Type Strains, Phase II (KMG-II): From Individual Species to Whole Genera.</title>
        <authorList>
            <person name="Goeker M."/>
        </authorList>
    </citation>
    <scope>NUCLEOTIDE SEQUENCE [LARGE SCALE GENOMIC DNA]</scope>
    <source>
        <strain evidence="2 3">DSM 16400</strain>
    </source>
</reference>
<dbReference type="EMBL" id="PGFH01000001">
    <property type="protein sequence ID" value="PJJ82108.1"/>
    <property type="molecule type" value="Genomic_DNA"/>
</dbReference>
<dbReference type="OrthoDB" id="4303577at2"/>
<keyword evidence="1" id="KW-0812">Transmembrane</keyword>
<evidence type="ECO:0000313" key="3">
    <source>
        <dbReference type="Proteomes" id="UP000231742"/>
    </source>
</evidence>